<dbReference type="OrthoDB" id="2543597at2759"/>
<keyword evidence="4" id="KW-0995">Kinetochore</keyword>
<keyword evidence="6" id="KW-0137">Centromere</keyword>
<evidence type="ECO:0000256" key="3">
    <source>
        <dbReference type="ARBA" id="ARBA00022454"/>
    </source>
</evidence>
<evidence type="ECO:0000256" key="1">
    <source>
        <dbReference type="ARBA" id="ARBA00004123"/>
    </source>
</evidence>
<proteinExistence type="inferred from homology"/>
<dbReference type="STRING" id="1399860.A0A2C5Y8S5"/>
<dbReference type="GO" id="GO:0051382">
    <property type="term" value="P:kinetochore assembly"/>
    <property type="evidence" value="ECO:0007669"/>
    <property type="project" value="TreeGrafter"/>
</dbReference>
<dbReference type="PANTHER" id="PTHR34832:SF1">
    <property type="entry name" value="CENTROMERE PROTEIN W"/>
    <property type="match status" value="1"/>
</dbReference>
<comment type="subcellular location">
    <subcellularLocation>
        <location evidence="2">Chromosome</location>
        <location evidence="2">Centromere</location>
        <location evidence="2">Kinetochore</location>
    </subcellularLocation>
    <subcellularLocation>
        <location evidence="1">Nucleus</location>
    </subcellularLocation>
</comment>
<evidence type="ECO:0000256" key="7">
    <source>
        <dbReference type="ARBA" id="ARBA00038432"/>
    </source>
</evidence>
<keyword evidence="5" id="KW-0539">Nucleus</keyword>
<dbReference type="InterPro" id="IPR052484">
    <property type="entry name" value="CENP-W/WIP1"/>
</dbReference>
<dbReference type="GO" id="GO:0000278">
    <property type="term" value="P:mitotic cell cycle"/>
    <property type="evidence" value="ECO:0007669"/>
    <property type="project" value="TreeGrafter"/>
</dbReference>
<reference evidence="8 9" key="1">
    <citation type="submission" date="2017-06" db="EMBL/GenBank/DDBJ databases">
        <title>Ant-infecting Ophiocordyceps genomes reveal a high diversity of potential behavioral manipulation genes and a possible major role for enterotoxins.</title>
        <authorList>
            <person name="De Bekker C."/>
            <person name="Evans H.C."/>
            <person name="Brachmann A."/>
            <person name="Hughes D.P."/>
        </authorList>
    </citation>
    <scope>NUCLEOTIDE SEQUENCE [LARGE SCALE GENOMIC DNA]</scope>
    <source>
        <strain evidence="8 9">Map64</strain>
    </source>
</reference>
<sequence length="78" mass="8706">MALGKRPYPIATFKKITKAHSGLNMKKNTDVTIYLSYIIFMDSLVKEAAIRSKQSGDKGLTARSVRKVTRDTLAKFKG</sequence>
<keyword evidence="3" id="KW-0158">Chromosome</keyword>
<dbReference type="AlphaFoldDB" id="A0A2C5Y8S5"/>
<dbReference type="EMBL" id="NJET01000053">
    <property type="protein sequence ID" value="PHH63281.1"/>
    <property type="molecule type" value="Genomic_DNA"/>
</dbReference>
<evidence type="ECO:0008006" key="10">
    <source>
        <dbReference type="Google" id="ProtNLM"/>
    </source>
</evidence>
<dbReference type="CDD" id="cd13732">
    <property type="entry name" value="HFD_CENP-W"/>
    <property type="match status" value="1"/>
</dbReference>
<dbReference type="GO" id="GO:0007059">
    <property type="term" value="P:chromosome segregation"/>
    <property type="evidence" value="ECO:0007669"/>
    <property type="project" value="TreeGrafter"/>
</dbReference>
<comment type="similarity">
    <text evidence="7">Belongs to the CENP-W/WIP1 family.</text>
</comment>
<evidence type="ECO:0000256" key="6">
    <source>
        <dbReference type="ARBA" id="ARBA00023328"/>
    </source>
</evidence>
<evidence type="ECO:0000313" key="8">
    <source>
        <dbReference type="EMBL" id="PHH63281.1"/>
    </source>
</evidence>
<gene>
    <name evidence="8" type="ORF">CDD81_6138</name>
</gene>
<protein>
    <recommendedName>
        <fullName evidence="10">Transcription factor CBF/NF-Y/archaeal histone domain-containing protein</fullName>
    </recommendedName>
</protein>
<dbReference type="PANTHER" id="PTHR34832">
    <property type="entry name" value="CENTROMERE PROTEIN W"/>
    <property type="match status" value="1"/>
</dbReference>
<dbReference type="GO" id="GO:0005654">
    <property type="term" value="C:nucleoplasm"/>
    <property type="evidence" value="ECO:0007669"/>
    <property type="project" value="TreeGrafter"/>
</dbReference>
<keyword evidence="9" id="KW-1185">Reference proteome</keyword>
<evidence type="ECO:0000256" key="2">
    <source>
        <dbReference type="ARBA" id="ARBA00004629"/>
    </source>
</evidence>
<dbReference type="Proteomes" id="UP000226192">
    <property type="component" value="Unassembled WGS sequence"/>
</dbReference>
<accession>A0A2C5Y8S5</accession>
<dbReference type="SUPFAM" id="SSF47113">
    <property type="entry name" value="Histone-fold"/>
    <property type="match status" value="1"/>
</dbReference>
<name>A0A2C5Y8S5_9HYPO</name>
<dbReference type="GO" id="GO:0046982">
    <property type="term" value="F:protein heterodimerization activity"/>
    <property type="evidence" value="ECO:0007669"/>
    <property type="project" value="InterPro"/>
</dbReference>
<evidence type="ECO:0000256" key="5">
    <source>
        <dbReference type="ARBA" id="ARBA00023242"/>
    </source>
</evidence>
<dbReference type="Gene3D" id="1.10.20.10">
    <property type="entry name" value="Histone, subunit A"/>
    <property type="match status" value="1"/>
</dbReference>
<evidence type="ECO:0000256" key="4">
    <source>
        <dbReference type="ARBA" id="ARBA00022838"/>
    </source>
</evidence>
<organism evidence="8 9">
    <name type="scientific">Ophiocordyceps australis</name>
    <dbReference type="NCBI Taxonomy" id="1399860"/>
    <lineage>
        <taxon>Eukaryota</taxon>
        <taxon>Fungi</taxon>
        <taxon>Dikarya</taxon>
        <taxon>Ascomycota</taxon>
        <taxon>Pezizomycotina</taxon>
        <taxon>Sordariomycetes</taxon>
        <taxon>Hypocreomycetidae</taxon>
        <taxon>Hypocreales</taxon>
        <taxon>Ophiocordycipitaceae</taxon>
        <taxon>Ophiocordyceps</taxon>
    </lineage>
</organism>
<dbReference type="FunFam" id="1.10.20.10:FF:000075">
    <property type="entry name" value="WGS project CABT00000000 data, contig 2.56"/>
    <property type="match status" value="1"/>
</dbReference>
<comment type="caution">
    <text evidence="8">The sequence shown here is derived from an EMBL/GenBank/DDBJ whole genome shotgun (WGS) entry which is preliminary data.</text>
</comment>
<dbReference type="GO" id="GO:0000776">
    <property type="term" value="C:kinetochore"/>
    <property type="evidence" value="ECO:0007669"/>
    <property type="project" value="UniProtKB-KW"/>
</dbReference>
<evidence type="ECO:0000313" key="9">
    <source>
        <dbReference type="Proteomes" id="UP000226192"/>
    </source>
</evidence>
<dbReference type="InterPro" id="IPR009072">
    <property type="entry name" value="Histone-fold"/>
</dbReference>